<dbReference type="GO" id="GO:0006427">
    <property type="term" value="P:histidyl-tRNA aminoacylation"/>
    <property type="evidence" value="ECO:0007669"/>
    <property type="project" value="UniProtKB-UniRule"/>
</dbReference>
<keyword evidence="6 9" id="KW-0648">Protein biosynthesis</keyword>
<dbReference type="InterPro" id="IPR006195">
    <property type="entry name" value="aa-tRNA-synth_II"/>
</dbReference>
<reference evidence="13" key="1">
    <citation type="submission" date="2008-08" db="EMBL/GenBank/DDBJ databases">
        <title>The complete genome sequence of Coprothermobacter proteolyticus strain ATCC 5245 / DSM 5265 / BT.</title>
        <authorList>
            <person name="Dodson R.J."/>
            <person name="Durkin A.S."/>
            <person name="Wu M."/>
            <person name="Eisen J."/>
            <person name="Sutton G."/>
        </authorList>
    </citation>
    <scope>NUCLEOTIDE SEQUENCE [LARGE SCALE GENOMIC DNA]</scope>
    <source>
        <strain evidence="13">ATCC 35245 / DSM 5265 / OCM 4 / BT</strain>
    </source>
</reference>
<dbReference type="PANTHER" id="PTHR43707:SF1">
    <property type="entry name" value="HISTIDINE--TRNA LIGASE, MITOCHONDRIAL-RELATED"/>
    <property type="match status" value="1"/>
</dbReference>
<dbReference type="PANTHER" id="PTHR43707">
    <property type="entry name" value="HISTIDYL-TRNA SYNTHETASE"/>
    <property type="match status" value="1"/>
</dbReference>
<gene>
    <name evidence="9 12" type="primary">hisS</name>
    <name evidence="12" type="ordered locus">COPRO5265_0763</name>
</gene>
<feature type="domain" description="Aminoacyl-transfer RNA synthetases class-II family profile" evidence="11">
    <location>
        <begin position="34"/>
        <end position="315"/>
    </location>
</feature>
<evidence type="ECO:0000256" key="9">
    <source>
        <dbReference type="HAMAP-Rule" id="MF_00127"/>
    </source>
</evidence>
<dbReference type="Pfam" id="PF13393">
    <property type="entry name" value="tRNA-synt_His"/>
    <property type="match status" value="2"/>
</dbReference>
<dbReference type="Gene3D" id="3.30.930.10">
    <property type="entry name" value="Bira Bifunctional Protein, Domain 2"/>
    <property type="match status" value="1"/>
</dbReference>
<keyword evidence="13" id="KW-1185">Reference proteome</keyword>
<evidence type="ECO:0000256" key="7">
    <source>
        <dbReference type="ARBA" id="ARBA00023146"/>
    </source>
</evidence>
<dbReference type="PIRSF" id="PIRSF001549">
    <property type="entry name" value="His-tRNA_synth"/>
    <property type="match status" value="1"/>
</dbReference>
<dbReference type="SUPFAM" id="SSF52954">
    <property type="entry name" value="Class II aaRS ABD-related"/>
    <property type="match status" value="1"/>
</dbReference>
<feature type="binding site" evidence="10">
    <location>
        <position position="128"/>
    </location>
    <ligand>
        <name>L-histidine</name>
        <dbReference type="ChEBI" id="CHEBI:57595"/>
    </ligand>
</feature>
<accession>B5Y8L3</accession>
<dbReference type="NCBIfam" id="TIGR00442">
    <property type="entry name" value="hisS"/>
    <property type="match status" value="1"/>
</dbReference>
<dbReference type="InterPro" id="IPR036621">
    <property type="entry name" value="Anticodon-bd_dom_sf"/>
</dbReference>
<dbReference type="eggNOG" id="COG0124">
    <property type="taxonomic scope" value="Bacteria"/>
</dbReference>
<dbReference type="STRING" id="309798.COPRO5265_0763"/>
<dbReference type="RefSeq" id="WP_012543718.1">
    <property type="nucleotide sequence ID" value="NC_011295.1"/>
</dbReference>
<protein>
    <recommendedName>
        <fullName evidence="9">Histidine--tRNA ligase</fullName>
        <ecNumber evidence="9">6.1.1.21</ecNumber>
    </recommendedName>
    <alternativeName>
        <fullName evidence="9">Histidyl-tRNA synthetase</fullName>
        <shortName evidence="9">HisRS</shortName>
    </alternativeName>
</protein>
<evidence type="ECO:0000256" key="10">
    <source>
        <dbReference type="PIRSR" id="PIRSR001549-1"/>
    </source>
</evidence>
<dbReference type="Gene3D" id="3.40.50.800">
    <property type="entry name" value="Anticodon-binding domain"/>
    <property type="match status" value="1"/>
</dbReference>
<dbReference type="AlphaFoldDB" id="B5Y8L3"/>
<feature type="binding site" evidence="10">
    <location>
        <position position="252"/>
    </location>
    <ligand>
        <name>L-histidine</name>
        <dbReference type="ChEBI" id="CHEBI:57595"/>
    </ligand>
</feature>
<comment type="subcellular location">
    <subcellularLocation>
        <location evidence="9">Cytoplasm</location>
    </subcellularLocation>
</comment>
<comment type="subunit">
    <text evidence="2 9">Homodimer.</text>
</comment>
<dbReference type="GO" id="GO:0005524">
    <property type="term" value="F:ATP binding"/>
    <property type="evidence" value="ECO:0007669"/>
    <property type="project" value="UniProtKB-UniRule"/>
</dbReference>
<keyword evidence="9" id="KW-0963">Cytoplasm</keyword>
<dbReference type="Pfam" id="PF03129">
    <property type="entry name" value="HGTP_anticodon"/>
    <property type="match status" value="1"/>
</dbReference>
<evidence type="ECO:0000256" key="5">
    <source>
        <dbReference type="ARBA" id="ARBA00022840"/>
    </source>
</evidence>
<dbReference type="InterPro" id="IPR045864">
    <property type="entry name" value="aa-tRNA-synth_II/BPL/LPL"/>
</dbReference>
<evidence type="ECO:0000313" key="13">
    <source>
        <dbReference type="Proteomes" id="UP000001732"/>
    </source>
</evidence>
<dbReference type="GO" id="GO:0005737">
    <property type="term" value="C:cytoplasm"/>
    <property type="evidence" value="ECO:0007669"/>
    <property type="project" value="UniProtKB-SubCell"/>
</dbReference>
<keyword evidence="7 9" id="KW-0030">Aminoacyl-tRNA synthetase</keyword>
<evidence type="ECO:0000256" key="2">
    <source>
        <dbReference type="ARBA" id="ARBA00011738"/>
    </source>
</evidence>
<dbReference type="OrthoDB" id="9800814at2"/>
<dbReference type="SUPFAM" id="SSF55681">
    <property type="entry name" value="Class II aaRS and biotin synthetases"/>
    <property type="match status" value="1"/>
</dbReference>
<keyword evidence="4 9" id="KW-0547">Nucleotide-binding</keyword>
<dbReference type="CDD" id="cd00773">
    <property type="entry name" value="HisRS-like_core"/>
    <property type="match status" value="1"/>
</dbReference>
<sequence>MVRNPKGMRDILPPETFKWRRLEILLSKAALLYGYGEIRTPILEFSELFRKGLGDESDVALKEMYEFEDKNGDVLSLRPEGTAPVARAVIQHHLYDIPVLRLFYTGPMFRRERPQAGRYRQFHQFGIEAFGVSQPYMDIEVLLVVKRIFSLLNLPLTIHINSLGCDECRPIYMEQLRNFVLSAIPEDEEIERFKKNPLKLFDSKRPEHAEVKAEAPKISEYLCPACKDHYAHVIRAAKLFGVPIVEDPQLARGFDYYTRTVFEGYVGEFNLAVVGGGRYDHLVSFYGGPDVPGIGFAIGLERLITSLEKVPIIDPEPKKTYFLATTGEDMIEPAFQLAEKLRDHGIGIIMDLRQGKLQKQLKLANKVEVRYVLILGEEEQRNHVITLRDMVTGEQRIVAQEAVLGE</sequence>
<evidence type="ECO:0000256" key="4">
    <source>
        <dbReference type="ARBA" id="ARBA00022741"/>
    </source>
</evidence>
<organism evidence="12 13">
    <name type="scientific">Coprothermobacter proteolyticus (strain ATCC 35245 / DSM 5265 / OCM 4 / BT)</name>
    <dbReference type="NCBI Taxonomy" id="309798"/>
    <lineage>
        <taxon>Bacteria</taxon>
        <taxon>Pseudomonadati</taxon>
        <taxon>Coprothermobacterota</taxon>
        <taxon>Coprothermobacteria</taxon>
        <taxon>Coprothermobacterales</taxon>
        <taxon>Coprothermobacteraceae</taxon>
        <taxon>Coprothermobacter</taxon>
    </lineage>
</organism>
<dbReference type="HAMAP" id="MF_00127">
    <property type="entry name" value="His_tRNA_synth"/>
    <property type="match status" value="1"/>
</dbReference>
<evidence type="ECO:0000256" key="8">
    <source>
        <dbReference type="ARBA" id="ARBA00047639"/>
    </source>
</evidence>
<evidence type="ECO:0000256" key="6">
    <source>
        <dbReference type="ARBA" id="ARBA00022917"/>
    </source>
</evidence>
<dbReference type="KEGG" id="cpo:COPRO5265_0763"/>
<feature type="binding site" evidence="10">
    <location>
        <begin position="80"/>
        <end position="82"/>
    </location>
    <ligand>
        <name>L-histidine</name>
        <dbReference type="ChEBI" id="CHEBI:57595"/>
    </ligand>
</feature>
<dbReference type="InterPro" id="IPR004516">
    <property type="entry name" value="HisRS/HisZ"/>
</dbReference>
<comment type="similarity">
    <text evidence="1 9">Belongs to the class-II aminoacyl-tRNA synthetase family.</text>
</comment>
<evidence type="ECO:0000259" key="11">
    <source>
        <dbReference type="PROSITE" id="PS50862"/>
    </source>
</evidence>
<dbReference type="InterPro" id="IPR033656">
    <property type="entry name" value="HisRS_anticodon"/>
</dbReference>
<dbReference type="CDD" id="cd00859">
    <property type="entry name" value="HisRS_anticodon"/>
    <property type="match status" value="1"/>
</dbReference>
<feature type="binding site" evidence="10">
    <location>
        <position position="124"/>
    </location>
    <ligand>
        <name>L-histidine</name>
        <dbReference type="ChEBI" id="CHEBI:57595"/>
    </ligand>
</feature>
<dbReference type="Proteomes" id="UP000001732">
    <property type="component" value="Chromosome"/>
</dbReference>
<feature type="binding site" evidence="10">
    <location>
        <begin position="256"/>
        <end position="257"/>
    </location>
    <ligand>
        <name>L-histidine</name>
        <dbReference type="ChEBI" id="CHEBI:57595"/>
    </ligand>
</feature>
<dbReference type="GO" id="GO:0004821">
    <property type="term" value="F:histidine-tRNA ligase activity"/>
    <property type="evidence" value="ECO:0007669"/>
    <property type="project" value="UniProtKB-UniRule"/>
</dbReference>
<evidence type="ECO:0000256" key="3">
    <source>
        <dbReference type="ARBA" id="ARBA00022598"/>
    </source>
</evidence>
<dbReference type="InterPro" id="IPR004154">
    <property type="entry name" value="Anticodon-bd"/>
</dbReference>
<reference evidence="12 13" key="2">
    <citation type="journal article" date="2014" name="Genome Announc.">
        <title>Complete Genome Sequence of Coprothermobacter proteolyticus DSM 5265.</title>
        <authorList>
            <person name="Alexiev A."/>
            <person name="Coil D.A."/>
            <person name="Badger J.H."/>
            <person name="Enticknap J."/>
            <person name="Ward N."/>
            <person name="Robb F.T."/>
            <person name="Eisen J.A."/>
        </authorList>
    </citation>
    <scope>NUCLEOTIDE SEQUENCE [LARGE SCALE GENOMIC DNA]</scope>
    <source>
        <strain evidence="13">ATCC 35245 / DSM 5265 / OCM 4 / BT</strain>
    </source>
</reference>
<dbReference type="HOGENOM" id="CLU_025113_1_0_9"/>
<feature type="binding site" evidence="10">
    <location>
        <position position="110"/>
    </location>
    <ligand>
        <name>L-histidine</name>
        <dbReference type="ChEBI" id="CHEBI:57595"/>
    </ligand>
</feature>
<comment type="catalytic activity">
    <reaction evidence="8 9">
        <text>tRNA(His) + L-histidine + ATP = L-histidyl-tRNA(His) + AMP + diphosphate + H(+)</text>
        <dbReference type="Rhea" id="RHEA:17313"/>
        <dbReference type="Rhea" id="RHEA-COMP:9665"/>
        <dbReference type="Rhea" id="RHEA-COMP:9689"/>
        <dbReference type="ChEBI" id="CHEBI:15378"/>
        <dbReference type="ChEBI" id="CHEBI:30616"/>
        <dbReference type="ChEBI" id="CHEBI:33019"/>
        <dbReference type="ChEBI" id="CHEBI:57595"/>
        <dbReference type="ChEBI" id="CHEBI:78442"/>
        <dbReference type="ChEBI" id="CHEBI:78527"/>
        <dbReference type="ChEBI" id="CHEBI:456215"/>
        <dbReference type="EC" id="6.1.1.21"/>
    </reaction>
</comment>
<dbReference type="EC" id="6.1.1.21" evidence="9"/>
<name>B5Y8L3_COPPD</name>
<evidence type="ECO:0000313" key="12">
    <source>
        <dbReference type="EMBL" id="ACI17066.1"/>
    </source>
</evidence>
<dbReference type="PROSITE" id="PS50862">
    <property type="entry name" value="AA_TRNA_LIGASE_II"/>
    <property type="match status" value="1"/>
</dbReference>
<dbReference type="InterPro" id="IPR015807">
    <property type="entry name" value="His-tRNA-ligase"/>
</dbReference>
<keyword evidence="3 9" id="KW-0436">Ligase</keyword>
<proteinExistence type="inferred from homology"/>
<dbReference type="EMBL" id="CP001145">
    <property type="protein sequence ID" value="ACI17066.1"/>
    <property type="molecule type" value="Genomic_DNA"/>
</dbReference>
<evidence type="ECO:0000256" key="1">
    <source>
        <dbReference type="ARBA" id="ARBA00008226"/>
    </source>
</evidence>
<keyword evidence="5 9" id="KW-0067">ATP-binding</keyword>
<dbReference type="InterPro" id="IPR041715">
    <property type="entry name" value="HisRS-like_core"/>
</dbReference>